<evidence type="ECO:0000313" key="2">
    <source>
        <dbReference type="Proteomes" id="UP000244005"/>
    </source>
</evidence>
<name>A0A2R6WPT7_MARPO</name>
<reference evidence="2" key="1">
    <citation type="journal article" date="2017" name="Cell">
        <title>Insights into land plant evolution garnered from the Marchantia polymorpha genome.</title>
        <authorList>
            <person name="Bowman J.L."/>
            <person name="Kohchi T."/>
            <person name="Yamato K.T."/>
            <person name="Jenkins J."/>
            <person name="Shu S."/>
            <person name="Ishizaki K."/>
            <person name="Yamaoka S."/>
            <person name="Nishihama R."/>
            <person name="Nakamura Y."/>
            <person name="Berger F."/>
            <person name="Adam C."/>
            <person name="Aki S.S."/>
            <person name="Althoff F."/>
            <person name="Araki T."/>
            <person name="Arteaga-Vazquez M.A."/>
            <person name="Balasubrmanian S."/>
            <person name="Barry K."/>
            <person name="Bauer D."/>
            <person name="Boehm C.R."/>
            <person name="Briginshaw L."/>
            <person name="Caballero-Perez J."/>
            <person name="Catarino B."/>
            <person name="Chen F."/>
            <person name="Chiyoda S."/>
            <person name="Chovatia M."/>
            <person name="Davies K.M."/>
            <person name="Delmans M."/>
            <person name="Demura T."/>
            <person name="Dierschke T."/>
            <person name="Dolan L."/>
            <person name="Dorantes-Acosta A.E."/>
            <person name="Eklund D.M."/>
            <person name="Florent S.N."/>
            <person name="Flores-Sandoval E."/>
            <person name="Fujiyama A."/>
            <person name="Fukuzawa H."/>
            <person name="Galik B."/>
            <person name="Grimanelli D."/>
            <person name="Grimwood J."/>
            <person name="Grossniklaus U."/>
            <person name="Hamada T."/>
            <person name="Haseloff J."/>
            <person name="Hetherington A.J."/>
            <person name="Higo A."/>
            <person name="Hirakawa Y."/>
            <person name="Hundley H.N."/>
            <person name="Ikeda Y."/>
            <person name="Inoue K."/>
            <person name="Inoue S.I."/>
            <person name="Ishida S."/>
            <person name="Jia Q."/>
            <person name="Kakita M."/>
            <person name="Kanazawa T."/>
            <person name="Kawai Y."/>
            <person name="Kawashima T."/>
            <person name="Kennedy M."/>
            <person name="Kinose K."/>
            <person name="Kinoshita T."/>
            <person name="Kohara Y."/>
            <person name="Koide E."/>
            <person name="Komatsu K."/>
            <person name="Kopischke S."/>
            <person name="Kubo M."/>
            <person name="Kyozuka J."/>
            <person name="Lagercrantz U."/>
            <person name="Lin S.S."/>
            <person name="Lindquist E."/>
            <person name="Lipzen A.M."/>
            <person name="Lu C.W."/>
            <person name="De Luna E."/>
            <person name="Martienssen R.A."/>
            <person name="Minamino N."/>
            <person name="Mizutani M."/>
            <person name="Mizutani M."/>
            <person name="Mochizuki N."/>
            <person name="Monte I."/>
            <person name="Mosher R."/>
            <person name="Nagasaki H."/>
            <person name="Nakagami H."/>
            <person name="Naramoto S."/>
            <person name="Nishitani K."/>
            <person name="Ohtani M."/>
            <person name="Okamoto T."/>
            <person name="Okumura M."/>
            <person name="Phillips J."/>
            <person name="Pollak B."/>
            <person name="Reinders A."/>
            <person name="Rovekamp M."/>
            <person name="Sano R."/>
            <person name="Sawa S."/>
            <person name="Schmid M.W."/>
            <person name="Shirakawa M."/>
            <person name="Solano R."/>
            <person name="Spunde A."/>
            <person name="Suetsugu N."/>
            <person name="Sugano S."/>
            <person name="Sugiyama A."/>
            <person name="Sun R."/>
            <person name="Suzuki Y."/>
            <person name="Takenaka M."/>
            <person name="Takezawa D."/>
            <person name="Tomogane H."/>
            <person name="Tsuzuki M."/>
            <person name="Ueda T."/>
            <person name="Umeda M."/>
            <person name="Ward J.M."/>
            <person name="Watanabe Y."/>
            <person name="Yazaki K."/>
            <person name="Yokoyama R."/>
            <person name="Yoshitake Y."/>
            <person name="Yotsui I."/>
            <person name="Zachgo S."/>
            <person name="Schmutz J."/>
        </authorList>
    </citation>
    <scope>NUCLEOTIDE SEQUENCE [LARGE SCALE GENOMIC DNA]</scope>
    <source>
        <strain evidence="2">Tak-1</strain>
    </source>
</reference>
<proteinExistence type="predicted"/>
<keyword evidence="2" id="KW-1185">Reference proteome</keyword>
<dbReference type="Proteomes" id="UP000244005">
    <property type="component" value="Unassembled WGS sequence"/>
</dbReference>
<organism evidence="1 2">
    <name type="scientific">Marchantia polymorpha</name>
    <name type="common">Common liverwort</name>
    <name type="synonym">Marchantia aquatica</name>
    <dbReference type="NCBI Taxonomy" id="3197"/>
    <lineage>
        <taxon>Eukaryota</taxon>
        <taxon>Viridiplantae</taxon>
        <taxon>Streptophyta</taxon>
        <taxon>Embryophyta</taxon>
        <taxon>Marchantiophyta</taxon>
        <taxon>Marchantiopsida</taxon>
        <taxon>Marchantiidae</taxon>
        <taxon>Marchantiales</taxon>
        <taxon>Marchantiaceae</taxon>
        <taxon>Marchantia</taxon>
    </lineage>
</organism>
<protein>
    <submittedName>
        <fullName evidence="1">Uncharacterized protein</fullName>
    </submittedName>
</protein>
<evidence type="ECO:0000313" key="1">
    <source>
        <dbReference type="EMBL" id="PTQ35878.1"/>
    </source>
</evidence>
<dbReference type="EMBL" id="KZ772740">
    <property type="protein sequence ID" value="PTQ35878.1"/>
    <property type="molecule type" value="Genomic_DNA"/>
</dbReference>
<accession>A0A2R6WPT7</accession>
<dbReference type="Gramene" id="Mp7g09330.1">
    <property type="protein sequence ID" value="Mp7g09330.1.cds1"/>
    <property type="gene ID" value="Mp7g09330"/>
</dbReference>
<sequence length="68" mass="7863">MIIPFTDAIEQPEVRLRHKPPADRRSCPGKAEKVKDVCSIMFETGESGDKLDLCMLLRWSGTPEIFWW</sequence>
<gene>
    <name evidence="1" type="ORF">MARPO_0068s0086</name>
</gene>
<dbReference type="AlphaFoldDB" id="A0A2R6WPT7"/>